<gene>
    <name evidence="7" type="ORF">L336_0078</name>
</gene>
<evidence type="ECO:0000256" key="1">
    <source>
        <dbReference type="ARBA" id="ARBA00000826"/>
    </source>
</evidence>
<reference evidence="7 8" key="1">
    <citation type="journal article" date="2013" name="Nat. Biotechnol.">
        <title>Genome sequences of rare, uncultured bacteria obtained by differential coverage binning of multiple metagenomes.</title>
        <authorList>
            <person name="Albertsen M."/>
            <person name="Hugenholtz P."/>
            <person name="Skarshewski A."/>
            <person name="Nielsen K.L."/>
            <person name="Tyson G.W."/>
            <person name="Nielsen P.H."/>
        </authorList>
    </citation>
    <scope>NUCLEOTIDE SEQUENCE [LARGE SCALE GENOMIC DNA]</scope>
    <source>
        <strain evidence="7">TM71</strain>
    </source>
</reference>
<dbReference type="InterPro" id="IPR006048">
    <property type="entry name" value="A-amylase/branching_C"/>
</dbReference>
<dbReference type="InterPro" id="IPR013780">
    <property type="entry name" value="Glyco_hydro_b"/>
</dbReference>
<dbReference type="SUPFAM" id="SSF81296">
    <property type="entry name" value="E set domains"/>
    <property type="match status" value="1"/>
</dbReference>
<dbReference type="GO" id="GO:0003844">
    <property type="term" value="F:1,4-alpha-glucan branching enzyme activity"/>
    <property type="evidence" value="ECO:0007669"/>
    <property type="project" value="UniProtKB-EC"/>
</dbReference>
<sequence>MSHQIKKHLGAIVRHNGVEFRVWAPFAKNVKLLTPYLGVFDGSNTYDMLSENDGYWSAFVKDAEVGQNYKFLIDTGNELLTKNDPRGRALTASDNGVSVVVGSDFDWGDDLFMPIPREQQIIYELHIGTFNRRDPATTGTFYDAIEKLDYLLDLGINMIEVMPVTSMAYSNGWGYNVTDVFSIENAYGGRHGLMEFVKACHMRGIGVIIDVVYNHFMSGDLWRFDGWYENDRGGIYFYNDWRGDTPWGARPDYGRAEVRQFLIDSIVMWFNEYRVDGLRLDSTAYMRNTLGYNDDPAHDVDGAWSLMQDITDVAHRIRPGSIVIAEDTSGNDYITKQRQDGGCGFDAQWGIPFPHAIRKMLGLGTSWPVDLGEQLLRAYNGDVFQRVIFSDSHDTAANGSTRITSAISPENPNSTRVRQDTIIASAITLTSPGIPMLLQGQEFLQEGAFTDWQVLEWEKTEQFAGIVKAHQDIIDLRKNTYGNTSGLLGQSVRVFHRNDQGQVFGYHRWSRGGPGDDVLVLINFGDTEYHEYHLGFPRPGEWRIRFNSSWQGYNSDFPELTPDSVSTDDSCNLAMDIPARSVLILSQDATAS</sequence>
<evidence type="ECO:0000256" key="5">
    <source>
        <dbReference type="PIRSR" id="PIRSR000463-1"/>
    </source>
</evidence>
<dbReference type="AlphaFoldDB" id="R4PLT9"/>
<feature type="domain" description="Glycosyl hydrolase family 13 catalytic" evidence="6">
    <location>
        <begin position="124"/>
        <end position="470"/>
    </location>
</feature>
<dbReference type="EMBL" id="CP005957">
    <property type="protein sequence ID" value="AGL61789.1"/>
    <property type="molecule type" value="Genomic_DNA"/>
</dbReference>
<dbReference type="GO" id="GO:0004553">
    <property type="term" value="F:hydrolase activity, hydrolyzing O-glycosyl compounds"/>
    <property type="evidence" value="ECO:0007669"/>
    <property type="project" value="InterPro"/>
</dbReference>
<dbReference type="GO" id="GO:0043169">
    <property type="term" value="F:cation binding"/>
    <property type="evidence" value="ECO:0007669"/>
    <property type="project" value="InterPro"/>
</dbReference>
<dbReference type="InterPro" id="IPR013783">
    <property type="entry name" value="Ig-like_fold"/>
</dbReference>
<organism evidence="7 8">
    <name type="scientific">Candidatus Saccharimonas aalborgensis</name>
    <dbReference type="NCBI Taxonomy" id="1332188"/>
    <lineage>
        <taxon>Bacteria</taxon>
        <taxon>Candidatus Saccharimonadota</taxon>
        <taxon>Candidatus Saccharimonadia</taxon>
        <taxon>Candidatus Saccharimonadales</taxon>
        <taxon>Candidatus Saccharimonadaceae</taxon>
        <taxon>Candidatus Saccharimonas</taxon>
    </lineage>
</organism>
<comment type="similarity">
    <text evidence="2">Belongs to the glycosyl hydrolase 13 family. GlgB subfamily.</text>
</comment>
<dbReference type="Gene3D" id="2.60.40.1180">
    <property type="entry name" value="Golgi alpha-mannosidase II"/>
    <property type="match status" value="1"/>
</dbReference>
<dbReference type="EC" id="2.4.1.18" evidence="3"/>
<dbReference type="GO" id="GO:0005978">
    <property type="term" value="P:glycogen biosynthetic process"/>
    <property type="evidence" value="ECO:0007669"/>
    <property type="project" value="InterPro"/>
</dbReference>
<evidence type="ECO:0000259" key="6">
    <source>
        <dbReference type="SMART" id="SM00642"/>
    </source>
</evidence>
<dbReference type="OrthoDB" id="9800174at2"/>
<keyword evidence="4 7" id="KW-0808">Transferase</keyword>
<dbReference type="RefSeq" id="WP_015641240.1">
    <property type="nucleotide sequence ID" value="NC_021219.1"/>
</dbReference>
<dbReference type="InterPro" id="IPR017853">
    <property type="entry name" value="GH"/>
</dbReference>
<dbReference type="Proteomes" id="UP000013893">
    <property type="component" value="Chromosome"/>
</dbReference>
<proteinExistence type="inferred from homology"/>
<evidence type="ECO:0000256" key="4">
    <source>
        <dbReference type="ARBA" id="ARBA00022679"/>
    </source>
</evidence>
<name>R4PLT9_9BACT</name>
<dbReference type="STRING" id="1332188.L336_0078"/>
<comment type="catalytic activity">
    <reaction evidence="1">
        <text>Transfers a segment of a (1-&gt;4)-alpha-D-glucan chain to a primary hydroxy group in a similar glucan chain.</text>
        <dbReference type="EC" id="2.4.1.18"/>
    </reaction>
</comment>
<dbReference type="InterPro" id="IPR004193">
    <property type="entry name" value="Glyco_hydro_13_N"/>
</dbReference>
<dbReference type="Pfam" id="PF02922">
    <property type="entry name" value="CBM_48"/>
    <property type="match status" value="1"/>
</dbReference>
<dbReference type="KEGG" id="saal:L336_0078"/>
<evidence type="ECO:0000256" key="3">
    <source>
        <dbReference type="ARBA" id="ARBA00012541"/>
    </source>
</evidence>
<dbReference type="InterPro" id="IPR006047">
    <property type="entry name" value="GH13_cat_dom"/>
</dbReference>
<dbReference type="CDD" id="cd11325">
    <property type="entry name" value="AmyAc_GTHase"/>
    <property type="match status" value="1"/>
</dbReference>
<evidence type="ECO:0000313" key="8">
    <source>
        <dbReference type="Proteomes" id="UP000013893"/>
    </source>
</evidence>
<dbReference type="Gene3D" id="2.60.40.10">
    <property type="entry name" value="Immunoglobulins"/>
    <property type="match status" value="1"/>
</dbReference>
<dbReference type="Gene3D" id="3.20.20.80">
    <property type="entry name" value="Glycosidases"/>
    <property type="match status" value="1"/>
</dbReference>
<dbReference type="PIRSF" id="PIRSF000463">
    <property type="entry name" value="GlgB"/>
    <property type="match status" value="1"/>
</dbReference>
<dbReference type="PATRIC" id="fig|1332188.3.peg.78"/>
<protein>
    <recommendedName>
        <fullName evidence="3">1,4-alpha-glucan branching enzyme</fullName>
        <ecNumber evidence="3">2.4.1.18</ecNumber>
    </recommendedName>
</protein>
<dbReference type="InterPro" id="IPR014756">
    <property type="entry name" value="Ig_E-set"/>
</dbReference>
<feature type="active site" description="Nucleophile" evidence="5">
    <location>
        <position position="281"/>
    </location>
</feature>
<dbReference type="SUPFAM" id="SSF51445">
    <property type="entry name" value="(Trans)glycosidases"/>
    <property type="match status" value="1"/>
</dbReference>
<dbReference type="Pfam" id="PF02806">
    <property type="entry name" value="Alpha-amylase_C"/>
    <property type="match status" value="1"/>
</dbReference>
<keyword evidence="8" id="KW-1185">Reference proteome</keyword>
<dbReference type="SMART" id="SM00642">
    <property type="entry name" value="Aamy"/>
    <property type="match status" value="1"/>
</dbReference>
<evidence type="ECO:0000256" key="2">
    <source>
        <dbReference type="ARBA" id="ARBA00009000"/>
    </source>
</evidence>
<keyword evidence="7" id="KW-0328">Glycosyltransferase</keyword>
<dbReference type="SUPFAM" id="SSF51011">
    <property type="entry name" value="Glycosyl hydrolase domain"/>
    <property type="match status" value="1"/>
</dbReference>
<evidence type="ECO:0000313" key="7">
    <source>
        <dbReference type="EMBL" id="AGL61789.1"/>
    </source>
</evidence>
<dbReference type="PANTHER" id="PTHR43651:SF11">
    <property type="entry name" value="MALTO-OLIGOSYLTREHALOSE TREHALOHYDROLASE"/>
    <property type="match status" value="1"/>
</dbReference>
<feature type="active site" description="Proton donor" evidence="5">
    <location>
        <position position="326"/>
    </location>
</feature>
<dbReference type="InterPro" id="IPR037439">
    <property type="entry name" value="Branching_enzy"/>
</dbReference>
<dbReference type="PANTHER" id="PTHR43651">
    <property type="entry name" value="1,4-ALPHA-GLUCAN-BRANCHING ENZYME"/>
    <property type="match status" value="1"/>
</dbReference>
<dbReference type="HOGENOM" id="CLU_004245_5_1_0"/>
<accession>R4PLT9</accession>
<dbReference type="Pfam" id="PF00128">
    <property type="entry name" value="Alpha-amylase"/>
    <property type="match status" value="1"/>
</dbReference>